<feature type="domain" description="BIG2" evidence="2">
    <location>
        <begin position="8"/>
        <end position="88"/>
    </location>
</feature>
<sequence length="92" mass="8922">MTRAATVPATAISLLPATSSGAVGASVTLTATLTPAGSTDVVEWESSDPSIATVASTGQKTASVSRLAAGTANITAKVRTFTATSAVTVTAP</sequence>
<organism evidence="3 4">
    <name type="scientific">Phytobacter palmae</name>
    <dbReference type="NCBI Taxonomy" id="1855371"/>
    <lineage>
        <taxon>Bacteria</taxon>
        <taxon>Pseudomonadati</taxon>
        <taxon>Pseudomonadota</taxon>
        <taxon>Gammaproteobacteria</taxon>
        <taxon>Enterobacterales</taxon>
        <taxon>Enterobacteriaceae</taxon>
        <taxon>Phytobacter</taxon>
    </lineage>
</organism>
<gene>
    <name evidence="3" type="ORF">AAIG39_25195</name>
</gene>
<dbReference type="SMART" id="SM00635">
    <property type="entry name" value="BID_2"/>
    <property type="match status" value="1"/>
</dbReference>
<keyword evidence="1" id="KW-0732">Signal</keyword>
<reference evidence="3 4" key="1">
    <citation type="submission" date="2024-02" db="EMBL/GenBank/DDBJ databases">
        <title>Whole genome of MDR Enterobacteriaceae from southern Thailand.</title>
        <authorList>
            <person name="Surachat K."/>
        </authorList>
    </citation>
    <scope>NUCLEOTIDE SEQUENCE [LARGE SCALE GENOMIC DNA]</scope>
    <source>
        <strain evidence="3 4">PSU_29</strain>
    </source>
</reference>
<dbReference type="SUPFAM" id="SSF49373">
    <property type="entry name" value="Invasin/intimin cell-adhesion fragments"/>
    <property type="match status" value="1"/>
</dbReference>
<protein>
    <submittedName>
        <fullName evidence="3">Ig-like domain-containing protein</fullName>
    </submittedName>
</protein>
<evidence type="ECO:0000256" key="1">
    <source>
        <dbReference type="SAM" id="SignalP"/>
    </source>
</evidence>
<keyword evidence="4" id="KW-1185">Reference proteome</keyword>
<accession>A0ABU9VC62</accession>
<proteinExistence type="predicted"/>
<comment type="caution">
    <text evidence="3">The sequence shown here is derived from an EMBL/GenBank/DDBJ whole genome shotgun (WGS) entry which is preliminary data.</text>
</comment>
<dbReference type="InterPro" id="IPR008964">
    <property type="entry name" value="Invasin/intimin_cell_adhesion"/>
</dbReference>
<dbReference type="EMBL" id="JBCIVJ010000044">
    <property type="protein sequence ID" value="MEN0582269.1"/>
    <property type="molecule type" value="Genomic_DNA"/>
</dbReference>
<name>A0ABU9VC62_9ENTR</name>
<dbReference type="Pfam" id="PF02368">
    <property type="entry name" value="Big_2"/>
    <property type="match status" value="1"/>
</dbReference>
<dbReference type="Proteomes" id="UP001411173">
    <property type="component" value="Unassembled WGS sequence"/>
</dbReference>
<evidence type="ECO:0000259" key="2">
    <source>
        <dbReference type="SMART" id="SM00635"/>
    </source>
</evidence>
<feature type="signal peptide" evidence="1">
    <location>
        <begin position="1"/>
        <end position="25"/>
    </location>
</feature>
<dbReference type="Gene3D" id="2.60.40.1080">
    <property type="match status" value="1"/>
</dbReference>
<dbReference type="InterPro" id="IPR003343">
    <property type="entry name" value="Big_2"/>
</dbReference>
<feature type="chain" id="PRO_5045098865" evidence="1">
    <location>
        <begin position="26"/>
        <end position="92"/>
    </location>
</feature>
<evidence type="ECO:0000313" key="4">
    <source>
        <dbReference type="Proteomes" id="UP001411173"/>
    </source>
</evidence>
<evidence type="ECO:0000313" key="3">
    <source>
        <dbReference type="EMBL" id="MEN0582269.1"/>
    </source>
</evidence>